<sequence length="219" mass="24261">MILAGVDFRLRRGERVAILGPSGTGKSTLVQHLYQRLKSEAALCAQSQGLVEGLSLYHNIYMGALARHNSVYNLFNLLYPFKKNRLEVTELCRQLELDSPLATQVGRLSGGQRQRVALGRALYQEQPVFIGDEPFSALDPAMGQRLLELVFSRHATVVMVLHDKQLALNNFDRILGLKAGRVAFDLPSAEVDAAMLAEFYTGMEAPPRITPHDPLPLHG</sequence>
<evidence type="ECO:0000259" key="3">
    <source>
        <dbReference type="PROSITE" id="PS50893"/>
    </source>
</evidence>
<keyword evidence="2 4" id="KW-0067">ATP-binding</keyword>
<organism evidence="4 5">
    <name type="scientific">Shewanella salipaludis</name>
    <dbReference type="NCBI Taxonomy" id="2723052"/>
    <lineage>
        <taxon>Bacteria</taxon>
        <taxon>Pseudomonadati</taxon>
        <taxon>Pseudomonadota</taxon>
        <taxon>Gammaproteobacteria</taxon>
        <taxon>Alteromonadales</taxon>
        <taxon>Shewanellaceae</taxon>
        <taxon>Shewanella</taxon>
    </lineage>
</organism>
<dbReference type="AlphaFoldDB" id="A0A972JJS0"/>
<evidence type="ECO:0000313" key="4">
    <source>
        <dbReference type="EMBL" id="NMH63577.1"/>
    </source>
</evidence>
<dbReference type="InterPro" id="IPR017871">
    <property type="entry name" value="ABC_transporter-like_CS"/>
</dbReference>
<name>A0A972JJS0_9GAMM</name>
<dbReference type="PANTHER" id="PTHR24220">
    <property type="entry name" value="IMPORT ATP-BINDING PROTEIN"/>
    <property type="match status" value="1"/>
</dbReference>
<comment type="caution">
    <text evidence="4">The sequence shown here is derived from an EMBL/GenBank/DDBJ whole genome shotgun (WGS) entry which is preliminary data.</text>
</comment>
<dbReference type="PROSITE" id="PS00211">
    <property type="entry name" value="ABC_TRANSPORTER_1"/>
    <property type="match status" value="1"/>
</dbReference>
<dbReference type="InterPro" id="IPR003439">
    <property type="entry name" value="ABC_transporter-like_ATP-bd"/>
</dbReference>
<evidence type="ECO:0000256" key="1">
    <source>
        <dbReference type="ARBA" id="ARBA00022741"/>
    </source>
</evidence>
<dbReference type="GO" id="GO:0005524">
    <property type="term" value="F:ATP binding"/>
    <property type="evidence" value="ECO:0007669"/>
    <property type="project" value="UniProtKB-KW"/>
</dbReference>
<dbReference type="PROSITE" id="PS50893">
    <property type="entry name" value="ABC_TRANSPORTER_2"/>
    <property type="match status" value="1"/>
</dbReference>
<keyword evidence="1" id="KW-0547">Nucleotide-binding</keyword>
<dbReference type="InterPro" id="IPR027417">
    <property type="entry name" value="P-loop_NTPase"/>
</dbReference>
<evidence type="ECO:0000313" key="5">
    <source>
        <dbReference type="Proteomes" id="UP000737113"/>
    </source>
</evidence>
<feature type="domain" description="ABC transporter" evidence="3">
    <location>
        <begin position="1"/>
        <end position="204"/>
    </location>
</feature>
<reference evidence="4" key="1">
    <citation type="submission" date="2020-04" db="EMBL/GenBank/DDBJ databases">
        <title>Description of Shewanella salipaludis sp. nov., isolated from a salt marsh.</title>
        <authorList>
            <person name="Park S."/>
            <person name="Yoon J.-H."/>
        </authorList>
    </citation>
    <scope>NUCLEOTIDE SEQUENCE</scope>
    <source>
        <strain evidence="4">SHSM-M6</strain>
    </source>
</reference>
<dbReference type="GO" id="GO:0016887">
    <property type="term" value="F:ATP hydrolysis activity"/>
    <property type="evidence" value="ECO:0007669"/>
    <property type="project" value="InterPro"/>
</dbReference>
<dbReference type="Pfam" id="PF00005">
    <property type="entry name" value="ABC_tran"/>
    <property type="match status" value="1"/>
</dbReference>
<protein>
    <submittedName>
        <fullName evidence="4">ATP-binding cassette domain-containing protein</fullName>
    </submittedName>
</protein>
<proteinExistence type="predicted"/>
<dbReference type="GO" id="GO:0005886">
    <property type="term" value="C:plasma membrane"/>
    <property type="evidence" value="ECO:0007669"/>
    <property type="project" value="TreeGrafter"/>
</dbReference>
<evidence type="ECO:0000256" key="2">
    <source>
        <dbReference type="ARBA" id="ARBA00022840"/>
    </source>
</evidence>
<dbReference type="GO" id="GO:0022857">
    <property type="term" value="F:transmembrane transporter activity"/>
    <property type="evidence" value="ECO:0007669"/>
    <property type="project" value="TreeGrafter"/>
</dbReference>
<dbReference type="EMBL" id="JAAXYH010000001">
    <property type="protein sequence ID" value="NMH63577.1"/>
    <property type="molecule type" value="Genomic_DNA"/>
</dbReference>
<accession>A0A972JJS0</accession>
<dbReference type="SUPFAM" id="SSF52540">
    <property type="entry name" value="P-loop containing nucleoside triphosphate hydrolases"/>
    <property type="match status" value="1"/>
</dbReference>
<dbReference type="InterPro" id="IPR015854">
    <property type="entry name" value="ABC_transpr_LolD-like"/>
</dbReference>
<dbReference type="SMART" id="SM00382">
    <property type="entry name" value="AAA"/>
    <property type="match status" value="1"/>
</dbReference>
<dbReference type="Proteomes" id="UP000737113">
    <property type="component" value="Unassembled WGS sequence"/>
</dbReference>
<dbReference type="InterPro" id="IPR003593">
    <property type="entry name" value="AAA+_ATPase"/>
</dbReference>
<dbReference type="PANTHER" id="PTHR24220:SF659">
    <property type="entry name" value="TRANSPORTER, PUTATIVE-RELATED"/>
    <property type="match status" value="1"/>
</dbReference>
<keyword evidence="5" id="KW-1185">Reference proteome</keyword>
<gene>
    <name evidence="4" type="ORF">HC757_00050</name>
</gene>
<dbReference type="Gene3D" id="3.40.50.300">
    <property type="entry name" value="P-loop containing nucleotide triphosphate hydrolases"/>
    <property type="match status" value="1"/>
</dbReference>